<protein>
    <submittedName>
        <fullName evidence="2">Branched-chain amino acid transporter permease</fullName>
    </submittedName>
</protein>
<organism evidence="2 3">
    <name type="scientific">Candidatus Clostridium eludens</name>
    <dbReference type="NCBI Taxonomy" id="3381663"/>
    <lineage>
        <taxon>Bacteria</taxon>
        <taxon>Bacillati</taxon>
        <taxon>Bacillota</taxon>
        <taxon>Clostridia</taxon>
        <taxon>Eubacteriales</taxon>
        <taxon>Clostridiaceae</taxon>
        <taxon>Clostridium</taxon>
    </lineage>
</organism>
<feature type="transmembrane region" description="Helical" evidence="1">
    <location>
        <begin position="94"/>
        <end position="111"/>
    </location>
</feature>
<evidence type="ECO:0000256" key="1">
    <source>
        <dbReference type="SAM" id="Phobius"/>
    </source>
</evidence>
<sequence length="112" mass="12439">MMTLTPVQTFIIISMVTIGTLITRFLPFILFQDAKLNNSYISYLGKVLPYSAIGLLVVYCLKSVNFKSPTYGIPEAIAIICITVLHYWKGNTLLSIGIGTVIYMVLVQAVFI</sequence>
<reference evidence="2 3" key="1">
    <citation type="submission" date="2024-11" db="EMBL/GenBank/DDBJ databases">
        <authorList>
            <person name="Heng Y.C."/>
            <person name="Lim A.C.H."/>
            <person name="Lee J.K.Y."/>
            <person name="Kittelmann S."/>
        </authorList>
    </citation>
    <scope>NUCLEOTIDE SEQUENCE [LARGE SCALE GENOMIC DNA]</scope>
    <source>
        <strain evidence="2 3">WILCCON 0269</strain>
    </source>
</reference>
<feature type="transmembrane region" description="Helical" evidence="1">
    <location>
        <begin position="7"/>
        <end position="31"/>
    </location>
</feature>
<evidence type="ECO:0000313" key="2">
    <source>
        <dbReference type="EMBL" id="MFL0195676.1"/>
    </source>
</evidence>
<feature type="transmembrane region" description="Helical" evidence="1">
    <location>
        <begin position="43"/>
        <end position="61"/>
    </location>
</feature>
<keyword evidence="3" id="KW-1185">Reference proteome</keyword>
<feature type="transmembrane region" description="Helical" evidence="1">
    <location>
        <begin position="68"/>
        <end position="88"/>
    </location>
</feature>
<dbReference type="Proteomes" id="UP001623660">
    <property type="component" value="Unassembled WGS sequence"/>
</dbReference>
<dbReference type="RefSeq" id="WP_406791795.1">
    <property type="nucleotide sequence ID" value="NZ_JBJHZX010000011.1"/>
</dbReference>
<keyword evidence="1" id="KW-0812">Transmembrane</keyword>
<comment type="caution">
    <text evidence="2">The sequence shown here is derived from an EMBL/GenBank/DDBJ whole genome shotgun (WGS) entry which is preliminary data.</text>
</comment>
<proteinExistence type="predicted"/>
<keyword evidence="1" id="KW-0472">Membrane</keyword>
<dbReference type="EMBL" id="JBJHZX010000011">
    <property type="protein sequence ID" value="MFL0195676.1"/>
    <property type="molecule type" value="Genomic_DNA"/>
</dbReference>
<gene>
    <name evidence="2" type="ORF">ACJDU8_08895</name>
</gene>
<name>A0ABW8SJZ5_9CLOT</name>
<evidence type="ECO:0000313" key="3">
    <source>
        <dbReference type="Proteomes" id="UP001623660"/>
    </source>
</evidence>
<dbReference type="PIRSF" id="PIRSF003203">
    <property type="entry name" value="AzlD"/>
    <property type="match status" value="1"/>
</dbReference>
<accession>A0ABW8SJZ5</accession>
<keyword evidence="1" id="KW-1133">Transmembrane helix</keyword>
<dbReference type="Pfam" id="PF05437">
    <property type="entry name" value="AzlD"/>
    <property type="match status" value="1"/>
</dbReference>
<dbReference type="InterPro" id="IPR008407">
    <property type="entry name" value="Brnchd-chn_aa_trnsp_AzlD"/>
</dbReference>